<organism evidence="2 3">
    <name type="scientific">Sporosarcina koreensis</name>
    <dbReference type="NCBI Taxonomy" id="334735"/>
    <lineage>
        <taxon>Bacteria</taxon>
        <taxon>Bacillati</taxon>
        <taxon>Bacillota</taxon>
        <taxon>Bacilli</taxon>
        <taxon>Bacillales</taxon>
        <taxon>Caryophanaceae</taxon>
        <taxon>Sporosarcina</taxon>
    </lineage>
</organism>
<dbReference type="Pfam" id="PF08378">
    <property type="entry name" value="NERD"/>
    <property type="match status" value="1"/>
</dbReference>
<dbReference type="EMBL" id="JBHSNP010000002">
    <property type="protein sequence ID" value="MFC5601834.1"/>
    <property type="molecule type" value="Genomic_DNA"/>
</dbReference>
<comment type="caution">
    <text evidence="2">The sequence shown here is derived from an EMBL/GenBank/DDBJ whole genome shotgun (WGS) entry which is preliminary data.</text>
</comment>
<name>A0ABW0TTX3_9BACL</name>
<evidence type="ECO:0000259" key="1">
    <source>
        <dbReference type="PROSITE" id="PS50965"/>
    </source>
</evidence>
<accession>A0ABW0TTX3</accession>
<evidence type="ECO:0000313" key="2">
    <source>
        <dbReference type="EMBL" id="MFC5601834.1"/>
    </source>
</evidence>
<dbReference type="RefSeq" id="WP_381441495.1">
    <property type="nucleotide sequence ID" value="NZ_JBHSNP010000002.1"/>
</dbReference>
<feature type="domain" description="NERD" evidence="1">
    <location>
        <begin position="41"/>
        <end position="158"/>
    </location>
</feature>
<dbReference type="Proteomes" id="UP001596071">
    <property type="component" value="Unassembled WGS sequence"/>
</dbReference>
<sequence length="339" mass="39364">MIVKRKSLPLKLLGLEALVKRLPEHHPAEENLMQEIRKVRAGENGERILESIFNKYGFPFEHYILHDLNLQSSGKFQIDTLFLSSRGAVVLEVKNIAGRIEFPQDQNQLVRVLENGQVDAFECPSVQLERNIMLLKDWFFEKGYSIPIKGAVVFPRPQQKFENVRKNLTLLFPYEIPVYLRKQKETPPSLDSKTLKAVVKDLTNDHRRYNSFPLIQNYNIQRAELVPGIRCEKCATHGMQTIHSGWGCKSCGHVDKLAHIQALLEYCMLVDFQFTNKDIRNFFRTDNKDRVSRILKHLEIPSIGEKRGVKYAVGLRDLERLFDVQKGRPQEMLRQAIVR</sequence>
<reference evidence="3" key="1">
    <citation type="journal article" date="2019" name="Int. J. Syst. Evol. Microbiol.">
        <title>The Global Catalogue of Microorganisms (GCM) 10K type strain sequencing project: providing services to taxonomists for standard genome sequencing and annotation.</title>
        <authorList>
            <consortium name="The Broad Institute Genomics Platform"/>
            <consortium name="The Broad Institute Genome Sequencing Center for Infectious Disease"/>
            <person name="Wu L."/>
            <person name="Ma J."/>
        </authorList>
    </citation>
    <scope>NUCLEOTIDE SEQUENCE [LARGE SCALE GENOMIC DNA]</scope>
    <source>
        <strain evidence="3">KACC 11299</strain>
    </source>
</reference>
<evidence type="ECO:0000313" key="3">
    <source>
        <dbReference type="Proteomes" id="UP001596071"/>
    </source>
</evidence>
<gene>
    <name evidence="2" type="ORF">ACFPTP_00950</name>
</gene>
<keyword evidence="3" id="KW-1185">Reference proteome</keyword>
<proteinExistence type="predicted"/>
<protein>
    <submittedName>
        <fullName evidence="2">Nuclease-related domain-containing protein</fullName>
    </submittedName>
</protein>
<dbReference type="InterPro" id="IPR011528">
    <property type="entry name" value="NERD"/>
</dbReference>
<dbReference type="PROSITE" id="PS50965">
    <property type="entry name" value="NERD"/>
    <property type="match status" value="1"/>
</dbReference>